<sequence length="223" mass="25330">MYYGGLELVTINSRYLVFSAAGNYYLLDRKPKYFVGYFFLPTAWLVKQKLYLLTESDYLKLVEKVQQNRASGIVVPASFSGAGAVLLSLFIRRSGLMEQLDLGFSLFVNSIIVCLMFLIAFALVQWVYLTRYRKIASDLSLEQKGLVYAKLIPERLNKTVMKAVFVHIVLWILTLAVTAAAILSGNLFFLFSTLLLFFLSLLFSGIGQTSLLSYKLKILRKNR</sequence>
<dbReference type="OrthoDB" id="2221894at2"/>
<reference evidence="3" key="2">
    <citation type="submission" date="2016-03" db="EMBL/GenBank/DDBJ databases">
        <title>Streptococcus antelopensis sp. nov., isolated from the feces of the Tibetan antelope (Pantholops hodgsonii) in Hoh Xil National Nature Reserve, Qinghai, China.</title>
        <authorList>
            <person name="Bai X."/>
        </authorList>
    </citation>
    <scope>NUCLEOTIDE SEQUENCE [LARGE SCALE GENOMIC DNA]</scope>
    <source>
        <strain evidence="3">TA 26</strain>
    </source>
</reference>
<evidence type="ECO:0000256" key="1">
    <source>
        <dbReference type="SAM" id="Phobius"/>
    </source>
</evidence>
<organism evidence="2 3">
    <name type="scientific">Streptococcus pantholopis</name>
    <dbReference type="NCBI Taxonomy" id="1811193"/>
    <lineage>
        <taxon>Bacteria</taxon>
        <taxon>Bacillati</taxon>
        <taxon>Bacillota</taxon>
        <taxon>Bacilli</taxon>
        <taxon>Lactobacillales</taxon>
        <taxon>Streptococcaceae</taxon>
        <taxon>Streptococcus</taxon>
    </lineage>
</organism>
<keyword evidence="1" id="KW-1133">Transmembrane helix</keyword>
<evidence type="ECO:0000313" key="3">
    <source>
        <dbReference type="Proteomes" id="UP000077317"/>
    </source>
</evidence>
<reference evidence="2 3" key="1">
    <citation type="journal article" date="2016" name="Int. J. Syst. Evol. Microbiol.">
        <title>Streptococcuspantholopis sp. nov., isolated from faeces of the Tibetan antelope (Pantholops hodgsonii).</title>
        <authorList>
            <person name="Bai X."/>
            <person name="Xiong Y."/>
            <person name="Lu S."/>
            <person name="Jin D."/>
            <person name="Lai X."/>
            <person name="Yang J."/>
            <person name="Niu L."/>
            <person name="Hu S."/>
            <person name="Meng X."/>
            <person name="Pu J."/>
            <person name="Ye C."/>
            <person name="Xu J."/>
        </authorList>
    </citation>
    <scope>NUCLEOTIDE SEQUENCE [LARGE SCALE GENOMIC DNA]</scope>
    <source>
        <strain evidence="2 3">TA 26</strain>
    </source>
</reference>
<feature type="transmembrane region" description="Helical" evidence="1">
    <location>
        <begin position="164"/>
        <end position="183"/>
    </location>
</feature>
<dbReference type="Pfam" id="PF04276">
    <property type="entry name" value="DUF443"/>
    <property type="match status" value="1"/>
</dbReference>
<name>A0A172Q525_9STRE</name>
<dbReference type="RefSeq" id="WP_067059856.1">
    <property type="nucleotide sequence ID" value="NZ_CP014699.1"/>
</dbReference>
<feature type="transmembrane region" description="Helical" evidence="1">
    <location>
        <begin position="73"/>
        <end position="91"/>
    </location>
</feature>
<dbReference type="EMBL" id="CP014699">
    <property type="protein sequence ID" value="AND78544.1"/>
    <property type="molecule type" value="Genomic_DNA"/>
</dbReference>
<gene>
    <name evidence="2" type="ORF">A0O21_00165</name>
</gene>
<keyword evidence="1" id="KW-0472">Membrane</keyword>
<feature type="transmembrane region" description="Helical" evidence="1">
    <location>
        <begin position="189"/>
        <end position="214"/>
    </location>
</feature>
<dbReference type="STRING" id="1811193.A0O21_00165"/>
<accession>A0A172Q525</accession>
<dbReference type="Proteomes" id="UP000077317">
    <property type="component" value="Chromosome"/>
</dbReference>
<proteinExistence type="predicted"/>
<evidence type="ECO:0000313" key="2">
    <source>
        <dbReference type="EMBL" id="AND78544.1"/>
    </source>
</evidence>
<dbReference type="NCBIfam" id="TIGR01218">
    <property type="entry name" value="Gpos_tandem_5TM"/>
    <property type="match status" value="1"/>
</dbReference>
<protein>
    <recommendedName>
        <fullName evidence="4">DUF443 family protein</fullName>
    </recommendedName>
</protein>
<dbReference type="InterPro" id="IPR005915">
    <property type="entry name" value="Tandem_5TM"/>
</dbReference>
<keyword evidence="1" id="KW-0812">Transmembrane</keyword>
<dbReference type="AlphaFoldDB" id="A0A172Q525"/>
<feature type="transmembrane region" description="Helical" evidence="1">
    <location>
        <begin position="103"/>
        <end position="129"/>
    </location>
</feature>
<evidence type="ECO:0008006" key="4">
    <source>
        <dbReference type="Google" id="ProtNLM"/>
    </source>
</evidence>
<keyword evidence="3" id="KW-1185">Reference proteome</keyword>
<dbReference type="KEGG" id="spat:A0O21_00165"/>